<accession>A0A1G8C8G0</accession>
<reference evidence="3" key="1">
    <citation type="submission" date="2016-10" db="EMBL/GenBank/DDBJ databases">
        <authorList>
            <person name="Varghese N."/>
            <person name="Submissions S."/>
        </authorList>
    </citation>
    <scope>NUCLEOTIDE SEQUENCE [LARGE SCALE GENOMIC DNA]</scope>
    <source>
        <strain evidence="3">BP1-148</strain>
    </source>
</reference>
<keyword evidence="3" id="KW-1185">Reference proteome</keyword>
<proteinExistence type="predicted"/>
<name>A0A1G8C8G0_9BACT</name>
<dbReference type="RefSeq" id="WP_143010190.1">
    <property type="nucleotide sequence ID" value="NZ_FNCQ01000026.1"/>
</dbReference>
<gene>
    <name evidence="2" type="ORF">SAMN04487901_12628</name>
</gene>
<dbReference type="AlphaFoldDB" id="A0A1G8C8G0"/>
<dbReference type="EMBL" id="FNCQ01000026">
    <property type="protein sequence ID" value="SDH41694.1"/>
    <property type="molecule type" value="Genomic_DNA"/>
</dbReference>
<feature type="signal peptide" evidence="1">
    <location>
        <begin position="1"/>
        <end position="20"/>
    </location>
</feature>
<organism evidence="2 3">
    <name type="scientific">Prevotella communis</name>
    <dbReference type="NCBI Taxonomy" id="2913614"/>
    <lineage>
        <taxon>Bacteria</taxon>
        <taxon>Pseudomonadati</taxon>
        <taxon>Bacteroidota</taxon>
        <taxon>Bacteroidia</taxon>
        <taxon>Bacteroidales</taxon>
        <taxon>Prevotellaceae</taxon>
        <taxon>Prevotella</taxon>
    </lineage>
</organism>
<evidence type="ECO:0000313" key="2">
    <source>
        <dbReference type="EMBL" id="SDH41694.1"/>
    </source>
</evidence>
<protein>
    <recommendedName>
        <fullName evidence="4">DUF4488 domain-containing protein</fullName>
    </recommendedName>
</protein>
<evidence type="ECO:0000256" key="1">
    <source>
        <dbReference type="SAM" id="SignalP"/>
    </source>
</evidence>
<sequence length="168" mass="19099">MKKIILMMTVALMSAMQVNAQGKISEKALVGAWMMDSMIYDNGNIIVWGLKRGYRQFKYYGPNGEYAAAGISIIKTSSGTTSLSIEPQEYGVYTFKDGWYSEMGREATNDGMKLTDKTTFKGRYQNHLDVWKRAHLSKKTVKYIVDCCKKDTIPTNVEQDVLKEMFSK</sequence>
<evidence type="ECO:0008006" key="4">
    <source>
        <dbReference type="Google" id="ProtNLM"/>
    </source>
</evidence>
<evidence type="ECO:0000313" key="3">
    <source>
        <dbReference type="Proteomes" id="UP000198779"/>
    </source>
</evidence>
<dbReference type="Proteomes" id="UP000198779">
    <property type="component" value="Unassembled WGS sequence"/>
</dbReference>
<keyword evidence="1" id="KW-0732">Signal</keyword>
<feature type="chain" id="PRO_5011792871" description="DUF4488 domain-containing protein" evidence="1">
    <location>
        <begin position="21"/>
        <end position="168"/>
    </location>
</feature>